<feature type="compositionally biased region" description="Polar residues" evidence="1">
    <location>
        <begin position="778"/>
        <end position="800"/>
    </location>
</feature>
<feature type="compositionally biased region" description="Low complexity" evidence="1">
    <location>
        <begin position="697"/>
        <end position="710"/>
    </location>
</feature>
<evidence type="ECO:0000256" key="1">
    <source>
        <dbReference type="SAM" id="MobiDB-lite"/>
    </source>
</evidence>
<dbReference type="InParanoid" id="G4TBD3"/>
<feature type="compositionally biased region" description="Low complexity" evidence="1">
    <location>
        <begin position="718"/>
        <end position="737"/>
    </location>
</feature>
<dbReference type="STRING" id="1109443.G4TBD3"/>
<dbReference type="FunCoup" id="G4TBD3">
    <property type="interactions" value="72"/>
</dbReference>
<feature type="compositionally biased region" description="Low complexity" evidence="1">
    <location>
        <begin position="405"/>
        <end position="419"/>
    </location>
</feature>
<feature type="compositionally biased region" description="Basic and acidic residues" evidence="1">
    <location>
        <begin position="7"/>
        <end position="17"/>
    </location>
</feature>
<reference evidence="3 4" key="1">
    <citation type="journal article" date="2011" name="PLoS Pathog.">
        <title>Endophytic Life Strategies Decoded by Genome and Transcriptome Analyses of the Mutualistic Root Symbiont Piriformospora indica.</title>
        <authorList>
            <person name="Zuccaro A."/>
            <person name="Lahrmann U."/>
            <person name="Guldener U."/>
            <person name="Langen G."/>
            <person name="Pfiffi S."/>
            <person name="Biedenkopf D."/>
            <person name="Wong P."/>
            <person name="Samans B."/>
            <person name="Grimm C."/>
            <person name="Basiewicz M."/>
            <person name="Murat C."/>
            <person name="Martin F."/>
            <person name="Kogel K.H."/>
        </authorList>
    </citation>
    <scope>NUCLEOTIDE SEQUENCE [LARGE SCALE GENOMIC DNA]</scope>
    <source>
        <strain evidence="3 4">DSM 11827</strain>
    </source>
</reference>
<dbReference type="EMBL" id="CAFZ01000037">
    <property type="protein sequence ID" value="CCA68626.1"/>
    <property type="molecule type" value="Genomic_DNA"/>
</dbReference>
<feature type="region of interest" description="Disordered" evidence="1">
    <location>
        <begin position="575"/>
        <end position="737"/>
    </location>
</feature>
<feature type="compositionally biased region" description="Low complexity" evidence="1">
    <location>
        <begin position="669"/>
        <end position="686"/>
    </location>
</feature>
<dbReference type="Pfam" id="PF00339">
    <property type="entry name" value="Arrestin_N"/>
    <property type="match status" value="1"/>
</dbReference>
<dbReference type="InterPro" id="IPR014752">
    <property type="entry name" value="Arrestin-like_C"/>
</dbReference>
<dbReference type="SMART" id="SM01017">
    <property type="entry name" value="Arrestin_C"/>
    <property type="match status" value="1"/>
</dbReference>
<feature type="compositionally biased region" description="Low complexity" evidence="1">
    <location>
        <begin position="629"/>
        <end position="642"/>
    </location>
</feature>
<keyword evidence="4" id="KW-1185">Reference proteome</keyword>
<dbReference type="PANTHER" id="PTHR11188:SF17">
    <property type="entry name" value="FI21816P1"/>
    <property type="match status" value="1"/>
</dbReference>
<dbReference type="GO" id="GO:0005886">
    <property type="term" value="C:plasma membrane"/>
    <property type="evidence" value="ECO:0007669"/>
    <property type="project" value="TreeGrafter"/>
</dbReference>
<dbReference type="InterPro" id="IPR011021">
    <property type="entry name" value="Arrestin-like_N"/>
</dbReference>
<organism evidence="3 4">
    <name type="scientific">Serendipita indica (strain DSM 11827)</name>
    <name type="common">Root endophyte fungus</name>
    <name type="synonym">Piriformospora indica</name>
    <dbReference type="NCBI Taxonomy" id="1109443"/>
    <lineage>
        <taxon>Eukaryota</taxon>
        <taxon>Fungi</taxon>
        <taxon>Dikarya</taxon>
        <taxon>Basidiomycota</taxon>
        <taxon>Agaricomycotina</taxon>
        <taxon>Agaricomycetes</taxon>
        <taxon>Sebacinales</taxon>
        <taxon>Serendipitaceae</taxon>
        <taxon>Serendipita</taxon>
    </lineage>
</organism>
<feature type="domain" description="Arrestin C-terminal-like" evidence="2">
    <location>
        <begin position="264"/>
        <end position="486"/>
    </location>
</feature>
<feature type="region of interest" description="Disordered" evidence="1">
    <location>
        <begin position="778"/>
        <end position="836"/>
    </location>
</feature>
<dbReference type="Proteomes" id="UP000007148">
    <property type="component" value="Unassembled WGS sequence"/>
</dbReference>
<feature type="region of interest" description="Disordered" evidence="1">
    <location>
        <begin position="51"/>
        <end position="81"/>
    </location>
</feature>
<feature type="compositionally biased region" description="Pro residues" evidence="1">
    <location>
        <begin position="395"/>
        <end position="404"/>
    </location>
</feature>
<dbReference type="GO" id="GO:0005829">
    <property type="term" value="C:cytosol"/>
    <property type="evidence" value="ECO:0007669"/>
    <property type="project" value="TreeGrafter"/>
</dbReference>
<evidence type="ECO:0000313" key="4">
    <source>
        <dbReference type="Proteomes" id="UP000007148"/>
    </source>
</evidence>
<protein>
    <submittedName>
        <fullName evidence="3">Related to ROD1-O-dinitrobenzene,calcium and zinc resistance protein</fullName>
    </submittedName>
</protein>
<feature type="compositionally biased region" description="Basic residues" evidence="1">
    <location>
        <begin position="329"/>
        <end position="340"/>
    </location>
</feature>
<feature type="compositionally biased region" description="Polar residues" evidence="1">
    <location>
        <begin position="354"/>
        <end position="366"/>
    </location>
</feature>
<dbReference type="Gene3D" id="2.60.40.640">
    <property type="match status" value="1"/>
</dbReference>
<name>G4TBD3_SERID</name>
<accession>G4TBD3</accession>
<gene>
    <name evidence="3" type="ORF">PIIN_02490</name>
</gene>
<sequence>MSTVDDDALHHPADQHGRSAVPGQRRLKSGRRILRFERLFFFLFPTRQAHKPAAAPPASSPPIIELQASTPPRPRTAPNASSAALVTAAASAIDMPHSHEHPLDIVLHDEAAVLRGIGVDVASATIRGFVRLYLQEATDIKTIIIRCTGKSRVALVQKDGSHTQPHTIIHYLKEVDLLEGDKTHPHTIKAGVHDFPFSFELDGSLPASINANFDLAAIEYKLRAIAVRPSFSHNFTMLKDVTVVRSFSPESLEFQQTLEIENSWPEKIQYAVILPHKAWAAGDHISAVLKFIPLAKGVKVVNVRMGLQEKVKTVWKSSIHEEVRVVCSKKQKLAHGRPSPRRSPSPTEEPPSANAETNRRPGTSSFFRRVGSRVQSRENLLGIFRTRTGGDDTPPSAPNSPPPRRLSSGSESSYLRAASPQGSDGENEDVEMIMRMRIPTDATPSHNIGPVFVSHRIKWDVLISNLDGHFSELRCSLPIHLLAKEVLEETLAATNATRTALLGEDHGVQVQEVILPAYHDHIRDRVAIAGLTEHALATNPLNAMSTPATPEANLVASLPSSYGASSNMPAQIASSAVPRVTSLPDASERGRLRGSRAATALPDPHASELYLSLGRRPDTANSQGAEGGSHPPSQSSSRASSPDRMGDGSGSSRASRHAFSIRPLTSVFKSKASSSASSSNPNSRPGSSHKKHRATFSRSSSGISAPSSPEAIPPLPLPRSRGSNSPTSTQTSAATSATTNSTVEYYYDAVPSYAFAAQGFLGGGITPLTSLRGLPSYNEAQRSRTGSPQTSTVNSAASQDSSSSGGSRRRSGTRSSFLLGRSSSEQPSRIPEDTQS</sequence>
<dbReference type="HOGENOM" id="CLU_012356_0_0_1"/>
<dbReference type="GO" id="GO:0031625">
    <property type="term" value="F:ubiquitin protein ligase binding"/>
    <property type="evidence" value="ECO:0007669"/>
    <property type="project" value="TreeGrafter"/>
</dbReference>
<dbReference type="AlphaFoldDB" id="G4TBD3"/>
<dbReference type="InterPro" id="IPR050357">
    <property type="entry name" value="Arrestin_domain-protein"/>
</dbReference>
<feature type="region of interest" description="Disordered" evidence="1">
    <location>
        <begin position="329"/>
        <end position="371"/>
    </location>
</feature>
<feature type="region of interest" description="Disordered" evidence="1">
    <location>
        <begin position="1"/>
        <end position="26"/>
    </location>
</feature>
<dbReference type="InterPro" id="IPR011022">
    <property type="entry name" value="Arrestin_C-like"/>
</dbReference>
<proteinExistence type="predicted"/>
<comment type="caution">
    <text evidence="3">The sequence shown here is derived from an EMBL/GenBank/DDBJ whole genome shotgun (WGS) entry which is preliminary data.</text>
</comment>
<dbReference type="SUPFAM" id="SSF81296">
    <property type="entry name" value="E set domains"/>
    <property type="match status" value="1"/>
</dbReference>
<dbReference type="PANTHER" id="PTHR11188">
    <property type="entry name" value="ARRESTIN DOMAIN CONTAINING PROTEIN"/>
    <property type="match status" value="1"/>
</dbReference>
<feature type="compositionally biased region" description="Low complexity" evidence="1">
    <location>
        <begin position="813"/>
        <end position="824"/>
    </location>
</feature>
<dbReference type="InterPro" id="IPR014756">
    <property type="entry name" value="Ig_E-set"/>
</dbReference>
<evidence type="ECO:0000313" key="3">
    <source>
        <dbReference type="EMBL" id="CCA68626.1"/>
    </source>
</evidence>
<dbReference type="OrthoDB" id="2333384at2759"/>
<dbReference type="GO" id="GO:0070086">
    <property type="term" value="P:ubiquitin-dependent endocytosis"/>
    <property type="evidence" value="ECO:0007669"/>
    <property type="project" value="TreeGrafter"/>
</dbReference>
<dbReference type="OMA" id="HYAFTEV"/>
<feature type="region of interest" description="Disordered" evidence="1">
    <location>
        <begin position="384"/>
        <end position="428"/>
    </location>
</feature>
<dbReference type="GO" id="GO:0030674">
    <property type="term" value="F:protein-macromolecule adaptor activity"/>
    <property type="evidence" value="ECO:0007669"/>
    <property type="project" value="TreeGrafter"/>
</dbReference>
<dbReference type="eggNOG" id="KOG3780">
    <property type="taxonomic scope" value="Eukaryota"/>
</dbReference>
<evidence type="ECO:0000259" key="2">
    <source>
        <dbReference type="SMART" id="SM01017"/>
    </source>
</evidence>